<dbReference type="InterPro" id="IPR050180">
    <property type="entry name" value="RNR_Ribonuclease"/>
</dbReference>
<accession>A0ABZ1YKC2</accession>
<evidence type="ECO:0000313" key="4">
    <source>
        <dbReference type="Proteomes" id="UP001432062"/>
    </source>
</evidence>
<dbReference type="InterPro" id="IPR040596">
    <property type="entry name" value="RNase_II_C_S1"/>
</dbReference>
<name>A0ABZ1YKC2_9NOCA</name>
<feature type="region of interest" description="Disordered" evidence="1">
    <location>
        <begin position="361"/>
        <end position="427"/>
    </location>
</feature>
<dbReference type="Pfam" id="PF00773">
    <property type="entry name" value="RNB"/>
    <property type="match status" value="1"/>
</dbReference>
<dbReference type="SUPFAM" id="SSF50249">
    <property type="entry name" value="Nucleic acid-binding proteins"/>
    <property type="match status" value="1"/>
</dbReference>
<dbReference type="Proteomes" id="UP001432062">
    <property type="component" value="Chromosome"/>
</dbReference>
<feature type="compositionally biased region" description="Gly residues" evidence="1">
    <location>
        <begin position="406"/>
        <end position="418"/>
    </location>
</feature>
<evidence type="ECO:0000313" key="3">
    <source>
        <dbReference type="EMBL" id="WUV43598.1"/>
    </source>
</evidence>
<reference evidence="3" key="1">
    <citation type="submission" date="2022-10" db="EMBL/GenBank/DDBJ databases">
        <title>The complete genomes of actinobacterial strains from the NBC collection.</title>
        <authorList>
            <person name="Joergensen T.S."/>
            <person name="Alvarez Arevalo M."/>
            <person name="Sterndorff E.B."/>
            <person name="Faurdal D."/>
            <person name="Vuksanovic O."/>
            <person name="Mourched A.-S."/>
            <person name="Charusanti P."/>
            <person name="Shaw S."/>
            <person name="Blin K."/>
            <person name="Weber T."/>
        </authorList>
    </citation>
    <scope>NUCLEOTIDE SEQUENCE</scope>
    <source>
        <strain evidence="3">NBC_01482</strain>
    </source>
</reference>
<sequence length="573" mass="59086">MELHQRIVSAPVDFGAIRSEFGLTSAYPAEATAAARDAIDAFAGTRADRTDIPFVTIDPPGAMDLDQAVHIERTSSGFTVHYAIADVGAVVDPAGPLAQEAGVRGQTFYLPDSTVPLHPPILSENSASLLPDQTRPAALWTIECDENAEPQRFSVIRATVRSRARLDYASVQADADANRLHPSIAALPEFGTRRIEAGLARGAIGLRLPAQSVIRDDKADGHWRLVVDPRTAADDWNEQISLLTGMCAARIMLNGSGSDGAPSVGERIALLRTMPPPIDSAIDSMRRTAAALGVDWPADQSVGRMLAGLDPNAPATLVLMSEATGLLRGAGYTVLDGVAAAGVDGSEAAGSRSAGRVISAGGAQSAHGVPSTRGARLAGGAKLDADSRSAGDAESPGRAGSPGITGAVGGKGAPGGRPTGAKPASIAGSANNLQHSAIGAPYAHVTAPLRRLADRFATEICLARCSGTEVPQWVRDGLVPTAESMKRSDSLAGKVERACIDLTEATLLAERSGAIFEAVVVREANGTRPAEVFIADPPVVGPCIGAPPEGAQVRVHLVAADPAARKISFGYPV</sequence>
<dbReference type="EMBL" id="CP109441">
    <property type="protein sequence ID" value="WUV43598.1"/>
    <property type="molecule type" value="Genomic_DNA"/>
</dbReference>
<dbReference type="InterPro" id="IPR001900">
    <property type="entry name" value="RNase_II/R"/>
</dbReference>
<feature type="domain" description="RNB" evidence="2">
    <location>
        <begin position="46"/>
        <end position="467"/>
    </location>
</feature>
<proteinExistence type="predicted"/>
<evidence type="ECO:0000256" key="1">
    <source>
        <dbReference type="SAM" id="MobiDB-lite"/>
    </source>
</evidence>
<dbReference type="RefSeq" id="WP_329406112.1">
    <property type="nucleotide sequence ID" value="NZ_CP109441.1"/>
</dbReference>
<dbReference type="InterPro" id="IPR012340">
    <property type="entry name" value="NA-bd_OB-fold"/>
</dbReference>
<dbReference type="Pfam" id="PF18614">
    <property type="entry name" value="RNase_II_C_S1"/>
    <property type="match status" value="1"/>
</dbReference>
<protein>
    <submittedName>
        <fullName evidence="3">RNB domain-containing ribonuclease</fullName>
    </submittedName>
</protein>
<keyword evidence="4" id="KW-1185">Reference proteome</keyword>
<dbReference type="SMART" id="SM00955">
    <property type="entry name" value="RNB"/>
    <property type="match status" value="1"/>
</dbReference>
<dbReference type="PANTHER" id="PTHR23355">
    <property type="entry name" value="RIBONUCLEASE"/>
    <property type="match status" value="1"/>
</dbReference>
<evidence type="ECO:0000259" key="2">
    <source>
        <dbReference type="SMART" id="SM00955"/>
    </source>
</evidence>
<organism evidence="3 4">
    <name type="scientific">Nocardia vinacea</name>
    <dbReference type="NCBI Taxonomy" id="96468"/>
    <lineage>
        <taxon>Bacteria</taxon>
        <taxon>Bacillati</taxon>
        <taxon>Actinomycetota</taxon>
        <taxon>Actinomycetes</taxon>
        <taxon>Mycobacteriales</taxon>
        <taxon>Nocardiaceae</taxon>
        <taxon>Nocardia</taxon>
    </lineage>
</organism>
<dbReference type="PANTHER" id="PTHR23355:SF42">
    <property type="entry name" value="RIBONUCLEASE II, CHLOROPLASTIC_MITOCHONDRIAL"/>
    <property type="match status" value="1"/>
</dbReference>
<gene>
    <name evidence="3" type="ORF">OG563_30830</name>
</gene>